<dbReference type="EMBL" id="JBJXBP010000001">
    <property type="protein sequence ID" value="KAL3850302.1"/>
    <property type="molecule type" value="Genomic_DNA"/>
</dbReference>
<keyword evidence="1" id="KW-1133">Transmembrane helix</keyword>
<feature type="transmembrane region" description="Helical" evidence="1">
    <location>
        <begin position="20"/>
        <end position="43"/>
    </location>
</feature>
<sequence length="118" mass="13396">MELNLIDSESHKLISMKSSSVYHVLILLLALLSTFNMAAYSYFTEFTGDTMRRNVSECFVVLVVKFVNFSIAKSLQYRYLDLLQSQQLLMSLFLPEVPSSRTMVSIAQVKLVEGSVET</sequence>
<dbReference type="AlphaFoldDB" id="A0ABD3UMH2"/>
<evidence type="ECO:0000313" key="3">
    <source>
        <dbReference type="Proteomes" id="UP001634393"/>
    </source>
</evidence>
<accession>A0ABD3UMH2</accession>
<keyword evidence="1" id="KW-0812">Transmembrane</keyword>
<reference evidence="2 3" key="1">
    <citation type="submission" date="2024-12" db="EMBL/GenBank/DDBJ databases">
        <title>The unique morphological basis and parallel evolutionary history of personate flowers in Penstemon.</title>
        <authorList>
            <person name="Depatie T.H."/>
            <person name="Wessinger C.A."/>
        </authorList>
    </citation>
    <scope>NUCLEOTIDE SEQUENCE [LARGE SCALE GENOMIC DNA]</scope>
    <source>
        <strain evidence="2">WTNN_2</strain>
        <tissue evidence="2">Leaf</tissue>
    </source>
</reference>
<comment type="caution">
    <text evidence="2">The sequence shown here is derived from an EMBL/GenBank/DDBJ whole genome shotgun (WGS) entry which is preliminary data.</text>
</comment>
<dbReference type="Proteomes" id="UP001634393">
    <property type="component" value="Unassembled WGS sequence"/>
</dbReference>
<evidence type="ECO:0000313" key="2">
    <source>
        <dbReference type="EMBL" id="KAL3850302.1"/>
    </source>
</evidence>
<name>A0ABD3UMH2_9LAMI</name>
<protein>
    <submittedName>
        <fullName evidence="2">Uncharacterized protein</fullName>
    </submittedName>
</protein>
<keyword evidence="1" id="KW-0472">Membrane</keyword>
<evidence type="ECO:0000256" key="1">
    <source>
        <dbReference type="SAM" id="Phobius"/>
    </source>
</evidence>
<proteinExistence type="predicted"/>
<keyword evidence="3" id="KW-1185">Reference proteome</keyword>
<organism evidence="2 3">
    <name type="scientific">Penstemon smallii</name>
    <dbReference type="NCBI Taxonomy" id="265156"/>
    <lineage>
        <taxon>Eukaryota</taxon>
        <taxon>Viridiplantae</taxon>
        <taxon>Streptophyta</taxon>
        <taxon>Embryophyta</taxon>
        <taxon>Tracheophyta</taxon>
        <taxon>Spermatophyta</taxon>
        <taxon>Magnoliopsida</taxon>
        <taxon>eudicotyledons</taxon>
        <taxon>Gunneridae</taxon>
        <taxon>Pentapetalae</taxon>
        <taxon>asterids</taxon>
        <taxon>lamiids</taxon>
        <taxon>Lamiales</taxon>
        <taxon>Plantaginaceae</taxon>
        <taxon>Cheloneae</taxon>
        <taxon>Penstemon</taxon>
    </lineage>
</organism>
<gene>
    <name evidence="2" type="ORF">ACJIZ3_012184</name>
</gene>